<dbReference type="FunFam" id="3.40.1010.10:FF:000001">
    <property type="entry name" value="Siroheme synthase"/>
    <property type="match status" value="1"/>
</dbReference>
<protein>
    <recommendedName>
        <fullName evidence="1">uroporphyrinogen-III C-methyltransferase</fullName>
        <ecNumber evidence="1">2.1.1.107</ecNumber>
    </recommendedName>
</protein>
<dbReference type="OrthoDB" id="9815856at2"/>
<dbReference type="InterPro" id="IPR014777">
    <property type="entry name" value="4pyrrole_Mease_sub1"/>
</dbReference>
<dbReference type="InterPro" id="IPR000878">
    <property type="entry name" value="4pyrrol_Mease"/>
</dbReference>
<evidence type="ECO:0000256" key="5">
    <source>
        <dbReference type="ARBA" id="ARBA00023244"/>
    </source>
</evidence>
<dbReference type="AlphaFoldDB" id="A0A6I1MP95"/>
<proteinExistence type="inferred from homology"/>
<dbReference type="SUPFAM" id="SSF53790">
    <property type="entry name" value="Tetrapyrrole methylase"/>
    <property type="match status" value="1"/>
</dbReference>
<dbReference type="GO" id="GO:0004852">
    <property type="term" value="F:uroporphyrinogen-III synthase activity"/>
    <property type="evidence" value="ECO:0007669"/>
    <property type="project" value="InterPro"/>
</dbReference>
<dbReference type="PANTHER" id="PTHR45790">
    <property type="entry name" value="SIROHEME SYNTHASE-RELATED"/>
    <property type="match status" value="1"/>
</dbReference>
<dbReference type="Pfam" id="PF02602">
    <property type="entry name" value="HEM4"/>
    <property type="match status" value="1"/>
</dbReference>
<dbReference type="GO" id="GO:0019354">
    <property type="term" value="P:siroheme biosynthetic process"/>
    <property type="evidence" value="ECO:0007669"/>
    <property type="project" value="InterPro"/>
</dbReference>
<feature type="domain" description="Tetrapyrrole methylase" evidence="7">
    <location>
        <begin position="5"/>
        <end position="212"/>
    </location>
</feature>
<dbReference type="InterPro" id="IPR006366">
    <property type="entry name" value="CobA/CysG_C"/>
</dbReference>
<dbReference type="Gene3D" id="3.30.950.10">
    <property type="entry name" value="Methyltransferase, Cobalt-precorrin-4 Transmethylase, Domain 2"/>
    <property type="match status" value="1"/>
</dbReference>
<dbReference type="Gene3D" id="3.40.50.10090">
    <property type="match status" value="2"/>
</dbReference>
<keyword evidence="2 6" id="KW-0489">Methyltransferase</keyword>
<dbReference type="InterPro" id="IPR014776">
    <property type="entry name" value="4pyrrole_Mease_sub2"/>
</dbReference>
<keyword evidence="10" id="KW-1185">Reference proteome</keyword>
<dbReference type="SUPFAM" id="SSF69618">
    <property type="entry name" value="HemD-like"/>
    <property type="match status" value="1"/>
</dbReference>
<dbReference type="InterPro" id="IPR003043">
    <property type="entry name" value="Uropor_MeTrfase_CS"/>
</dbReference>
<dbReference type="RefSeq" id="WP_152890191.1">
    <property type="nucleotide sequence ID" value="NZ_WHJC01000141.1"/>
</dbReference>
<reference evidence="9 10" key="1">
    <citation type="submission" date="2019-10" db="EMBL/GenBank/DDBJ databases">
        <title>The Genome Sequence of Clostridium tarantellae Isolated from Fish Brain.</title>
        <authorList>
            <person name="Bano L."/>
            <person name="Kiel M."/>
            <person name="Sales G."/>
            <person name="Doxey A.C."/>
            <person name="Mansfield M.J."/>
            <person name="Schiavone M."/>
            <person name="Rossetto O."/>
            <person name="Pirazzini M."/>
            <person name="Dobrindt U."/>
            <person name="Montecucco C."/>
        </authorList>
    </citation>
    <scope>NUCLEOTIDE SEQUENCE [LARGE SCALE GENOMIC DNA]</scope>
    <source>
        <strain evidence="9 10">DSM 3997</strain>
    </source>
</reference>
<feature type="domain" description="Tetrapyrrole biosynthesis uroporphyrinogen III synthase" evidence="8">
    <location>
        <begin position="264"/>
        <end position="469"/>
    </location>
</feature>
<dbReference type="InterPro" id="IPR050161">
    <property type="entry name" value="Siro_Cobalamin_biosynth"/>
</dbReference>
<comment type="caution">
    <text evidence="9">The sequence shown here is derived from an EMBL/GenBank/DDBJ whole genome shotgun (WGS) entry which is preliminary data.</text>
</comment>
<dbReference type="Pfam" id="PF00590">
    <property type="entry name" value="TP_methylase"/>
    <property type="match status" value="1"/>
</dbReference>
<dbReference type="CDD" id="cd11642">
    <property type="entry name" value="SUMT"/>
    <property type="match status" value="1"/>
</dbReference>
<organism evidence="9 10">
    <name type="scientific">Clostridium tarantellae</name>
    <dbReference type="NCBI Taxonomy" id="39493"/>
    <lineage>
        <taxon>Bacteria</taxon>
        <taxon>Bacillati</taxon>
        <taxon>Bacillota</taxon>
        <taxon>Clostridia</taxon>
        <taxon>Eubacteriales</taxon>
        <taxon>Clostridiaceae</taxon>
        <taxon>Clostridium</taxon>
    </lineage>
</organism>
<dbReference type="FunFam" id="3.30.950.10:FF:000001">
    <property type="entry name" value="Siroheme synthase"/>
    <property type="match status" value="1"/>
</dbReference>
<evidence type="ECO:0000313" key="10">
    <source>
        <dbReference type="Proteomes" id="UP000430345"/>
    </source>
</evidence>
<dbReference type="NCBIfam" id="TIGR01469">
    <property type="entry name" value="cobA_cysG_Cterm"/>
    <property type="match status" value="1"/>
</dbReference>
<dbReference type="Gene3D" id="3.40.1010.10">
    <property type="entry name" value="Cobalt-precorrin-4 Transmethylase, Domain 1"/>
    <property type="match status" value="1"/>
</dbReference>
<evidence type="ECO:0000259" key="8">
    <source>
        <dbReference type="Pfam" id="PF02602"/>
    </source>
</evidence>
<dbReference type="PANTHER" id="PTHR45790:SF3">
    <property type="entry name" value="S-ADENOSYL-L-METHIONINE-DEPENDENT UROPORPHYRINOGEN III METHYLTRANSFERASE, CHLOROPLASTIC"/>
    <property type="match status" value="1"/>
</dbReference>
<evidence type="ECO:0000313" key="9">
    <source>
        <dbReference type="EMBL" id="MPQ44052.1"/>
    </source>
</evidence>
<accession>A0A6I1MP95</accession>
<evidence type="ECO:0000256" key="2">
    <source>
        <dbReference type="ARBA" id="ARBA00022603"/>
    </source>
</evidence>
<dbReference type="GO" id="GO:0004851">
    <property type="term" value="F:uroporphyrin-III C-methyltransferase activity"/>
    <property type="evidence" value="ECO:0007669"/>
    <property type="project" value="UniProtKB-EC"/>
</dbReference>
<keyword evidence="5" id="KW-0627">Porphyrin biosynthesis</keyword>
<evidence type="ECO:0000256" key="6">
    <source>
        <dbReference type="RuleBase" id="RU003960"/>
    </source>
</evidence>
<dbReference type="CDD" id="cd06578">
    <property type="entry name" value="HemD"/>
    <property type="match status" value="1"/>
</dbReference>
<dbReference type="Proteomes" id="UP000430345">
    <property type="component" value="Unassembled WGS sequence"/>
</dbReference>
<dbReference type="PROSITE" id="PS00840">
    <property type="entry name" value="SUMT_2"/>
    <property type="match status" value="1"/>
</dbReference>
<keyword evidence="3 6" id="KW-0808">Transferase</keyword>
<name>A0A6I1MP95_9CLOT</name>
<evidence type="ECO:0000256" key="3">
    <source>
        <dbReference type="ARBA" id="ARBA00022679"/>
    </source>
</evidence>
<dbReference type="GO" id="GO:0032259">
    <property type="term" value="P:methylation"/>
    <property type="evidence" value="ECO:0007669"/>
    <property type="project" value="UniProtKB-KW"/>
</dbReference>
<comment type="similarity">
    <text evidence="6">Belongs to the precorrin methyltransferase family.</text>
</comment>
<dbReference type="EC" id="2.1.1.107" evidence="1"/>
<dbReference type="InterPro" id="IPR035996">
    <property type="entry name" value="4pyrrol_Methylase_sf"/>
</dbReference>
<dbReference type="InterPro" id="IPR003754">
    <property type="entry name" value="4pyrrol_synth_uPrphyn_synth"/>
</dbReference>
<dbReference type="EMBL" id="WHJC01000141">
    <property type="protein sequence ID" value="MPQ44052.1"/>
    <property type="molecule type" value="Genomic_DNA"/>
</dbReference>
<dbReference type="NCBIfam" id="NF004790">
    <property type="entry name" value="PRK06136.1"/>
    <property type="match status" value="1"/>
</dbReference>
<dbReference type="InterPro" id="IPR036108">
    <property type="entry name" value="4pyrrol_syn_uPrphyn_synt_sf"/>
</dbReference>
<evidence type="ECO:0000256" key="1">
    <source>
        <dbReference type="ARBA" id="ARBA00012162"/>
    </source>
</evidence>
<evidence type="ECO:0000256" key="4">
    <source>
        <dbReference type="ARBA" id="ARBA00022691"/>
    </source>
</evidence>
<evidence type="ECO:0000259" key="7">
    <source>
        <dbReference type="Pfam" id="PF00590"/>
    </source>
</evidence>
<keyword evidence="4" id="KW-0949">S-adenosyl-L-methionine</keyword>
<gene>
    <name evidence="9" type="primary">cobA</name>
    <name evidence="9" type="ORF">GBZ86_09790</name>
</gene>
<sequence>MSKAYIIGTGPGDEELLTLKAVRCLKECTAVLYDRLVGNNVLNHLNDECEIYYCGKEPGCHYKTQEEINDMIIKLAKEGHIVGRIKGGDPYVFGRGGEEVLALLEENIPFEVIPGVTSPIAVLNYGGIPITQRGMAQSFHIVTGMSAGVLKVNWNALANENGTLVFMMGLDNLSNIVSNLVSNGKDINTPCGVVMRGTSSKQKKVIGTLNDIEEKVKNAGLKSPCIIVVGEVVTLNEQLSWYEKKPLFGANVCITRSKEQALSLKNSLRELGAEVTEINSIKIKETKSNLEDYIEKIEDYKHIILTSVNAVNMFFDFLKEKKFDLRKIKAKFSVIGKATQKALIDRGIIPFIVAKEFVCEGLLNDLKSELKAGEKVLIPCSSSSRIYLKEEIEKLGLLVDRVHTYDTVCGTLKNKRSFEEVDIILYTSPSTVKNMISMVGLGNIKKKYNIAIGPQTKKMLEENGIKNSMCKIHCEEGFIKEIIEFWNDLKENR</sequence>
<dbReference type="PROSITE" id="PS00839">
    <property type="entry name" value="SUMT_1"/>
    <property type="match status" value="1"/>
</dbReference>